<dbReference type="Proteomes" id="UP000708208">
    <property type="component" value="Unassembled WGS sequence"/>
</dbReference>
<keyword evidence="2" id="KW-1185">Reference proteome</keyword>
<reference evidence="1" key="1">
    <citation type="submission" date="2021-06" db="EMBL/GenBank/DDBJ databases">
        <authorList>
            <person name="Hodson N. C."/>
            <person name="Mongue J. A."/>
            <person name="Jaron S. K."/>
        </authorList>
    </citation>
    <scope>NUCLEOTIDE SEQUENCE</scope>
</reference>
<dbReference type="AlphaFoldDB" id="A0A8J2KCN0"/>
<proteinExistence type="predicted"/>
<gene>
    <name evidence="1" type="ORF">AFUS01_LOCUS13582</name>
</gene>
<feature type="non-terminal residue" evidence="1">
    <location>
        <position position="1"/>
    </location>
</feature>
<sequence length="270" mass="30459">MRFKTCLQNSLFKKLTRRTRWRLFKDLKNGTAGSFAANILSTSLCDGATNCSPQATDANSTPPSFRSFEDRPEFSDEEKLCENEERSFIYPDCELSQEESSLLIAAFAFKHDLTKAGTEDLLMLLKFHMPKGAMLPSSYYCLMQDLNVDTKACTTHYVCSQCKAYVHLDDDVCEDCNFKVNISDLKANNNYFFTFNPGLMLQAVLKCPVAAENLAKNLKKRNSGKDGKMADIVDGLFYKNLNLHDYDFTCSMNTDGVSPFRSSKFSITPV</sequence>
<evidence type="ECO:0000313" key="2">
    <source>
        <dbReference type="Proteomes" id="UP000708208"/>
    </source>
</evidence>
<dbReference type="EMBL" id="CAJVCH010111095">
    <property type="protein sequence ID" value="CAG7724570.1"/>
    <property type="molecule type" value="Genomic_DNA"/>
</dbReference>
<dbReference type="OrthoDB" id="7549404at2759"/>
<accession>A0A8J2KCN0</accession>
<comment type="caution">
    <text evidence="1">The sequence shown here is derived from an EMBL/GenBank/DDBJ whole genome shotgun (WGS) entry which is preliminary data.</text>
</comment>
<evidence type="ECO:0000313" key="1">
    <source>
        <dbReference type="EMBL" id="CAG7724570.1"/>
    </source>
</evidence>
<name>A0A8J2KCN0_9HEXA</name>
<protein>
    <submittedName>
        <fullName evidence="1">Uncharacterized protein</fullName>
    </submittedName>
</protein>
<organism evidence="1 2">
    <name type="scientific">Allacma fusca</name>
    <dbReference type="NCBI Taxonomy" id="39272"/>
    <lineage>
        <taxon>Eukaryota</taxon>
        <taxon>Metazoa</taxon>
        <taxon>Ecdysozoa</taxon>
        <taxon>Arthropoda</taxon>
        <taxon>Hexapoda</taxon>
        <taxon>Collembola</taxon>
        <taxon>Symphypleona</taxon>
        <taxon>Sminthuridae</taxon>
        <taxon>Allacma</taxon>
    </lineage>
</organism>